<organism evidence="3 4">
    <name type="scientific">Geodermatophilus sabuli</name>
    <dbReference type="NCBI Taxonomy" id="1564158"/>
    <lineage>
        <taxon>Bacteria</taxon>
        <taxon>Bacillati</taxon>
        <taxon>Actinomycetota</taxon>
        <taxon>Actinomycetes</taxon>
        <taxon>Geodermatophilales</taxon>
        <taxon>Geodermatophilaceae</taxon>
        <taxon>Geodermatophilus</taxon>
    </lineage>
</organism>
<dbReference type="EMBL" id="JAAGWF010000007">
    <property type="protein sequence ID" value="NEK57563.1"/>
    <property type="molecule type" value="Genomic_DNA"/>
</dbReference>
<feature type="compositionally biased region" description="Polar residues" evidence="1">
    <location>
        <begin position="1"/>
        <end position="10"/>
    </location>
</feature>
<dbReference type="RefSeq" id="WP_163480713.1">
    <property type="nucleotide sequence ID" value="NZ_JAAGWF010000007.1"/>
</dbReference>
<keyword evidence="4" id="KW-1185">Reference proteome</keyword>
<feature type="domain" description="Hemerythrin-like" evidence="2">
    <location>
        <begin position="32"/>
        <end position="164"/>
    </location>
</feature>
<comment type="caution">
    <text evidence="3">The sequence shown here is derived from an EMBL/GenBank/DDBJ whole genome shotgun (WGS) entry which is preliminary data.</text>
</comment>
<dbReference type="Pfam" id="PF01814">
    <property type="entry name" value="Hemerythrin"/>
    <property type="match status" value="1"/>
</dbReference>
<feature type="region of interest" description="Disordered" evidence="1">
    <location>
        <begin position="1"/>
        <end position="20"/>
    </location>
</feature>
<protein>
    <submittedName>
        <fullName evidence="3">Hemerythrin domain-containing protein</fullName>
    </submittedName>
</protein>
<gene>
    <name evidence="3" type="ORF">GCU56_06720</name>
</gene>
<evidence type="ECO:0000313" key="4">
    <source>
        <dbReference type="Proteomes" id="UP000470246"/>
    </source>
</evidence>
<dbReference type="Gene3D" id="1.20.120.520">
    <property type="entry name" value="nmb1532 protein domain like"/>
    <property type="match status" value="1"/>
</dbReference>
<accession>A0A7K3VZQ1</accession>
<evidence type="ECO:0000256" key="1">
    <source>
        <dbReference type="SAM" id="MobiDB-lite"/>
    </source>
</evidence>
<evidence type="ECO:0000259" key="2">
    <source>
        <dbReference type="Pfam" id="PF01814"/>
    </source>
</evidence>
<dbReference type="CDD" id="cd12108">
    <property type="entry name" value="Hr-like"/>
    <property type="match status" value="1"/>
</dbReference>
<reference evidence="3 4" key="1">
    <citation type="submission" date="2020-02" db="EMBL/GenBank/DDBJ databases">
        <title>Geodermatophilus sabuli CPCC 205279 I12A-02694.</title>
        <authorList>
            <person name="Jiang Z."/>
        </authorList>
    </citation>
    <scope>NUCLEOTIDE SEQUENCE [LARGE SCALE GENOMIC DNA]</scope>
    <source>
        <strain evidence="3 4">I12A-02694</strain>
    </source>
</reference>
<dbReference type="Proteomes" id="UP000470246">
    <property type="component" value="Unassembled WGS sequence"/>
</dbReference>
<evidence type="ECO:0000313" key="3">
    <source>
        <dbReference type="EMBL" id="NEK57563.1"/>
    </source>
</evidence>
<dbReference type="InterPro" id="IPR012312">
    <property type="entry name" value="Hemerythrin-like"/>
</dbReference>
<sequence>MSTTSASPRPQVTLPGQVHTADGPLDMSGMYVMHHAFRRDLDAFVAAVARTPVADGPTWRALSARWERFRVMLHEHHTIEDTTLWPPLLRHVASVDGARATLEAMQAEHTTIDPALARCGELFAAMAARPDDATRERLAAQLATVRDDLTRHLAHEETDALPLLQAHLPEAEWAASERAAQKSFGLRDVAFLVPWAATGLTPEARDRAFATAGPTFRLAYRLTRRRHARREALAFRHA</sequence>
<dbReference type="AlphaFoldDB" id="A0A7K3VZQ1"/>
<name>A0A7K3VZQ1_9ACTN</name>
<proteinExistence type="predicted"/>